<dbReference type="Gene3D" id="3.30.70.270">
    <property type="match status" value="1"/>
</dbReference>
<keyword evidence="3" id="KW-1185">Reference proteome</keyword>
<evidence type="ECO:0000313" key="2">
    <source>
        <dbReference type="EMBL" id="RDY09858.1"/>
    </source>
</evidence>
<comment type="caution">
    <text evidence="2">The sequence shown here is derived from an EMBL/GenBank/DDBJ whole genome shotgun (WGS) entry which is preliminary data.</text>
</comment>
<dbReference type="InterPro" id="IPR043128">
    <property type="entry name" value="Rev_trsase/Diguanyl_cyclase"/>
</dbReference>
<sequence length="243" mass="28421">MPFGLKNTRATYQHLMDKIFKEIIGTNVEVYMDDIRVKLRKTINIVVSNNSNSVSSFDNNSLVTNNSDSVEYSNTNNFAELNKMENNDRTLEELATPDVVYQPWCIQYLQLEPAQTYKLKSGLIYMLPKFHGLAGEDPHKHLKEFHVVCSTMRPQGIPKDYIKMKAFPFSLDGTLKDWLYLQPVLFNTWGDMKRMFLEKFFPTSRTATIRKEICGIRQHSEETLHEYWERFKQVVCHMSTSLD</sequence>
<dbReference type="InterPro" id="IPR005162">
    <property type="entry name" value="Retrotrans_gag_dom"/>
</dbReference>
<dbReference type="OrthoDB" id="1749511at2759"/>
<proteinExistence type="predicted"/>
<gene>
    <name evidence="2" type="ORF">CR513_05718</name>
</gene>
<feature type="non-terminal residue" evidence="2">
    <location>
        <position position="1"/>
    </location>
</feature>
<dbReference type="Proteomes" id="UP000257109">
    <property type="component" value="Unassembled WGS sequence"/>
</dbReference>
<evidence type="ECO:0000313" key="3">
    <source>
        <dbReference type="Proteomes" id="UP000257109"/>
    </source>
</evidence>
<organism evidence="2 3">
    <name type="scientific">Mucuna pruriens</name>
    <name type="common">Velvet bean</name>
    <name type="synonym">Dolichos pruriens</name>
    <dbReference type="NCBI Taxonomy" id="157652"/>
    <lineage>
        <taxon>Eukaryota</taxon>
        <taxon>Viridiplantae</taxon>
        <taxon>Streptophyta</taxon>
        <taxon>Embryophyta</taxon>
        <taxon>Tracheophyta</taxon>
        <taxon>Spermatophyta</taxon>
        <taxon>Magnoliopsida</taxon>
        <taxon>eudicotyledons</taxon>
        <taxon>Gunneridae</taxon>
        <taxon>Pentapetalae</taxon>
        <taxon>rosids</taxon>
        <taxon>fabids</taxon>
        <taxon>Fabales</taxon>
        <taxon>Fabaceae</taxon>
        <taxon>Papilionoideae</taxon>
        <taxon>50 kb inversion clade</taxon>
        <taxon>NPAAA clade</taxon>
        <taxon>indigoferoid/millettioid clade</taxon>
        <taxon>Phaseoleae</taxon>
        <taxon>Mucuna</taxon>
    </lineage>
</organism>
<feature type="domain" description="Retrotransposon gag" evidence="1">
    <location>
        <begin position="167"/>
        <end position="239"/>
    </location>
</feature>
<dbReference type="Pfam" id="PF03732">
    <property type="entry name" value="Retrotrans_gag"/>
    <property type="match status" value="1"/>
</dbReference>
<dbReference type="PANTHER" id="PTHR33223:SF3">
    <property type="match status" value="1"/>
</dbReference>
<name>A0A371I489_MUCPR</name>
<accession>A0A371I489</accession>
<dbReference type="InterPro" id="IPR043502">
    <property type="entry name" value="DNA/RNA_pol_sf"/>
</dbReference>
<evidence type="ECO:0000259" key="1">
    <source>
        <dbReference type="Pfam" id="PF03732"/>
    </source>
</evidence>
<reference evidence="2" key="1">
    <citation type="submission" date="2018-05" db="EMBL/GenBank/DDBJ databases">
        <title>Draft genome of Mucuna pruriens seed.</title>
        <authorList>
            <person name="Nnadi N.E."/>
            <person name="Vos R."/>
            <person name="Hasami M.H."/>
            <person name="Devisetty U.K."/>
            <person name="Aguiy J.C."/>
        </authorList>
    </citation>
    <scope>NUCLEOTIDE SEQUENCE [LARGE SCALE GENOMIC DNA]</scope>
    <source>
        <strain evidence="2">JCA_2017</strain>
    </source>
</reference>
<dbReference type="SUPFAM" id="SSF56672">
    <property type="entry name" value="DNA/RNA polymerases"/>
    <property type="match status" value="1"/>
</dbReference>
<protein>
    <recommendedName>
        <fullName evidence="1">Retrotransposon gag domain-containing protein</fullName>
    </recommendedName>
</protein>
<dbReference type="AlphaFoldDB" id="A0A371I489"/>
<dbReference type="PANTHER" id="PTHR33223">
    <property type="entry name" value="CCHC-TYPE DOMAIN-CONTAINING PROTEIN"/>
    <property type="match status" value="1"/>
</dbReference>
<dbReference type="EMBL" id="QJKJ01000957">
    <property type="protein sequence ID" value="RDY09858.1"/>
    <property type="molecule type" value="Genomic_DNA"/>
</dbReference>